<comment type="caution">
    <text evidence="1">The sequence shown here is derived from an EMBL/GenBank/DDBJ whole genome shotgun (WGS) entry which is preliminary data.</text>
</comment>
<sequence length="154" mass="16977">MELRSRAEVKGVLKIRIGDVEKDAEFKEVVYGGMWKGRPSLAVEISLKELGDIARSKTIWLNQWFGDVVRISLEERTAWFFAAFAAFDRFVYRFKLDMGIIVDKPVRGRAPAGCIYADVGLPWQMWRAAYAAPSVVGGGGTITGSPGFQSAGVA</sequence>
<protein>
    <submittedName>
        <fullName evidence="1">Uncharacterized protein</fullName>
    </submittedName>
</protein>
<dbReference type="Proteomes" id="UP000651120">
    <property type="component" value="Unassembled WGS sequence"/>
</dbReference>
<dbReference type="GeneID" id="1464270"/>
<evidence type="ECO:0000313" key="2">
    <source>
        <dbReference type="Proteomes" id="UP000651120"/>
    </source>
</evidence>
<dbReference type="AlphaFoldDB" id="A0A832SQW5"/>
<name>A0A832SQW5_9CREN</name>
<dbReference type="RefSeq" id="WP_011008408.1">
    <property type="nucleotide sequence ID" value="NZ_DAIOPL010000036.1"/>
</dbReference>
<evidence type="ECO:0000313" key="1">
    <source>
        <dbReference type="EMBL" id="HII46500.1"/>
    </source>
</evidence>
<dbReference type="OMA" id="MWEAAYS"/>
<organism evidence="1 2">
    <name type="scientific">Pyrobaculum aerophilum</name>
    <dbReference type="NCBI Taxonomy" id="13773"/>
    <lineage>
        <taxon>Archaea</taxon>
        <taxon>Thermoproteota</taxon>
        <taxon>Thermoprotei</taxon>
        <taxon>Thermoproteales</taxon>
        <taxon>Thermoproteaceae</taxon>
        <taxon>Pyrobaculum</taxon>
    </lineage>
</organism>
<reference evidence="1" key="1">
    <citation type="journal article" date="2020" name="bioRxiv">
        <title>A rank-normalized archaeal taxonomy based on genome phylogeny resolves widespread incomplete and uneven classifications.</title>
        <authorList>
            <person name="Rinke C."/>
            <person name="Chuvochina M."/>
            <person name="Mussig A.J."/>
            <person name="Chaumeil P.-A."/>
            <person name="Waite D.W."/>
            <person name="Whitman W.B."/>
            <person name="Parks D.H."/>
            <person name="Hugenholtz P."/>
        </authorList>
    </citation>
    <scope>NUCLEOTIDE SEQUENCE</scope>
    <source>
        <strain evidence="1">UBA8839</strain>
    </source>
</reference>
<gene>
    <name evidence="1" type="ORF">HA333_03335</name>
</gene>
<accession>A0A832SQW5</accession>
<proteinExistence type="predicted"/>
<dbReference type="EMBL" id="DUJP01000015">
    <property type="protein sequence ID" value="HII46500.1"/>
    <property type="molecule type" value="Genomic_DNA"/>
</dbReference>